<dbReference type="PANTHER" id="PTHR23024">
    <property type="entry name" value="ARYLACETAMIDE DEACETYLASE"/>
    <property type="match status" value="1"/>
</dbReference>
<comment type="similarity">
    <text evidence="1">Belongs to the 'GDXG' lipolytic enzyme family.</text>
</comment>
<evidence type="ECO:0000256" key="1">
    <source>
        <dbReference type="ARBA" id="ARBA00010515"/>
    </source>
</evidence>
<keyword evidence="4" id="KW-1185">Reference proteome</keyword>
<dbReference type="Proteomes" id="UP001206925">
    <property type="component" value="Unassembled WGS sequence"/>
</dbReference>
<dbReference type="Pfam" id="PF07859">
    <property type="entry name" value="Abhydrolase_3"/>
    <property type="match status" value="1"/>
</dbReference>
<dbReference type="EMBL" id="JAMZMK010001401">
    <property type="protein sequence ID" value="KAI7755243.1"/>
    <property type="molecule type" value="Genomic_DNA"/>
</dbReference>
<dbReference type="InterPro" id="IPR013094">
    <property type="entry name" value="AB_hydrolase_3"/>
</dbReference>
<accession>A0AAD5D6H2</accession>
<dbReference type="InterPro" id="IPR029058">
    <property type="entry name" value="AB_hydrolase_fold"/>
</dbReference>
<dbReference type="AlphaFoldDB" id="A0AAD5D6H2"/>
<sequence>MSDHPPFIVLNPDGSCTRHISFPCSLPTPDPDSKTLVLSKDLAINNVNKTGVRIHIPKETLSSSGTSIKKLPLIVYYHGGGFVLLSAATTLAHEFCNLLAAHLGAVVVNVDYRLAPEHRLPAAYDDGVEALYWIKSTDDPWLTNYADYSNCYLMGTSAGANLAYHAGLRVSQQVSDLKPLKIKGLILHCLFFGGVGRTESEIRLATVATNLTLSMCDTMWDLALPVGVSRDHEYCNPMMGWSLDGMGRFKDVGWRVMVTGRYGDLLIDRQMGFAKALESKGVTCKCFYADGDHGMEYFDESKAKELFEEISSFMSSVNLNKH</sequence>
<dbReference type="GO" id="GO:0016787">
    <property type="term" value="F:hydrolase activity"/>
    <property type="evidence" value="ECO:0007669"/>
    <property type="project" value="InterPro"/>
</dbReference>
<dbReference type="InterPro" id="IPR050466">
    <property type="entry name" value="Carboxylest/Gibb_receptor"/>
</dbReference>
<comment type="caution">
    <text evidence="3">The sequence shown here is derived from an EMBL/GenBank/DDBJ whole genome shotgun (WGS) entry which is preliminary data.</text>
</comment>
<organism evidence="3 4">
    <name type="scientific">Ambrosia artemisiifolia</name>
    <name type="common">Common ragweed</name>
    <dbReference type="NCBI Taxonomy" id="4212"/>
    <lineage>
        <taxon>Eukaryota</taxon>
        <taxon>Viridiplantae</taxon>
        <taxon>Streptophyta</taxon>
        <taxon>Embryophyta</taxon>
        <taxon>Tracheophyta</taxon>
        <taxon>Spermatophyta</taxon>
        <taxon>Magnoliopsida</taxon>
        <taxon>eudicotyledons</taxon>
        <taxon>Gunneridae</taxon>
        <taxon>Pentapetalae</taxon>
        <taxon>asterids</taxon>
        <taxon>campanulids</taxon>
        <taxon>Asterales</taxon>
        <taxon>Asteraceae</taxon>
        <taxon>Asteroideae</taxon>
        <taxon>Heliantheae alliance</taxon>
        <taxon>Heliantheae</taxon>
        <taxon>Ambrosia</taxon>
    </lineage>
</organism>
<evidence type="ECO:0000313" key="3">
    <source>
        <dbReference type="EMBL" id="KAI7755243.1"/>
    </source>
</evidence>
<reference evidence="3" key="1">
    <citation type="submission" date="2022-06" db="EMBL/GenBank/DDBJ databases">
        <title>Uncovering the hologenomic basis of an extraordinary plant invasion.</title>
        <authorList>
            <person name="Bieker V.C."/>
            <person name="Martin M.D."/>
            <person name="Gilbert T."/>
            <person name="Hodgins K."/>
            <person name="Battlay P."/>
            <person name="Petersen B."/>
            <person name="Wilson J."/>
        </authorList>
    </citation>
    <scope>NUCLEOTIDE SEQUENCE</scope>
    <source>
        <strain evidence="3">AA19_3_7</strain>
        <tissue evidence="3">Leaf</tissue>
    </source>
</reference>
<name>A0AAD5D6H2_AMBAR</name>
<dbReference type="SUPFAM" id="SSF53474">
    <property type="entry name" value="alpha/beta-Hydrolases"/>
    <property type="match status" value="1"/>
</dbReference>
<feature type="domain" description="Alpha/beta hydrolase fold-3" evidence="2">
    <location>
        <begin position="74"/>
        <end position="291"/>
    </location>
</feature>
<dbReference type="PANTHER" id="PTHR23024:SF546">
    <property type="entry name" value="CARBOXYLESTERASE 120-RELATED"/>
    <property type="match status" value="1"/>
</dbReference>
<proteinExistence type="inferred from homology"/>
<evidence type="ECO:0000313" key="4">
    <source>
        <dbReference type="Proteomes" id="UP001206925"/>
    </source>
</evidence>
<dbReference type="Gene3D" id="3.40.50.1820">
    <property type="entry name" value="alpha/beta hydrolase"/>
    <property type="match status" value="1"/>
</dbReference>
<protein>
    <recommendedName>
        <fullName evidence="2">Alpha/beta hydrolase fold-3 domain-containing protein</fullName>
    </recommendedName>
</protein>
<gene>
    <name evidence="3" type="ORF">M8C21_008612</name>
</gene>
<evidence type="ECO:0000259" key="2">
    <source>
        <dbReference type="Pfam" id="PF07859"/>
    </source>
</evidence>